<keyword evidence="4" id="KW-0479">Metal-binding</keyword>
<dbReference type="GO" id="GO:0004519">
    <property type="term" value="F:endonuclease activity"/>
    <property type="evidence" value="ECO:0007669"/>
    <property type="project" value="UniProtKB-KW"/>
</dbReference>
<keyword evidence="6 11" id="KW-0378">Hydrolase</keyword>
<keyword evidence="12" id="KW-1185">Reference proteome</keyword>
<evidence type="ECO:0000256" key="9">
    <source>
        <dbReference type="ARBA" id="ARBA00023118"/>
    </source>
</evidence>
<dbReference type="AlphaFoldDB" id="A0A221W7E3"/>
<dbReference type="InterPro" id="IPR038257">
    <property type="entry name" value="CRISPR-assoc_Cas3_HD_sf"/>
</dbReference>
<dbReference type="Pfam" id="PF18395">
    <property type="entry name" value="Cas3_C"/>
    <property type="match status" value="1"/>
</dbReference>
<evidence type="ECO:0000256" key="5">
    <source>
        <dbReference type="ARBA" id="ARBA00022741"/>
    </source>
</evidence>
<dbReference type="NCBIfam" id="TIGR01596">
    <property type="entry name" value="cas3_HD"/>
    <property type="match status" value="1"/>
</dbReference>
<name>A0A221W7E3_9PSEU</name>
<comment type="similarity">
    <text evidence="2">In the central section; belongs to the CRISPR-associated helicase Cas3 family.</text>
</comment>
<reference evidence="11 12" key="1">
    <citation type="submission" date="2017-07" db="EMBL/GenBank/DDBJ databases">
        <title>Complete genome sequence of Actinoalloteichus hoggarensis DSM 45943, type strain of Actinoalloteichus hoggarensis.</title>
        <authorList>
            <person name="Ruckert C."/>
            <person name="Nouioui I."/>
            <person name="Willmese J."/>
            <person name="van Wezel G."/>
            <person name="Klenk H.-P."/>
            <person name="Kalinowski J."/>
            <person name="Zotchev S.B."/>
        </authorList>
    </citation>
    <scope>NUCLEOTIDE SEQUENCE [LARGE SCALE GENOMIC DNA]</scope>
    <source>
        <strain evidence="11 12">DSM 45943</strain>
    </source>
</reference>
<dbReference type="EMBL" id="CP022521">
    <property type="protein sequence ID" value="ASO21631.1"/>
    <property type="molecule type" value="Genomic_DNA"/>
</dbReference>
<keyword evidence="7 11" id="KW-0347">Helicase</keyword>
<accession>A0A221W7E3</accession>
<evidence type="ECO:0000259" key="10">
    <source>
        <dbReference type="PROSITE" id="PS51643"/>
    </source>
</evidence>
<gene>
    <name evidence="11" type="primary">cas5</name>
    <name evidence="11" type="ORF">AHOG_20065</name>
</gene>
<dbReference type="InterPro" id="IPR041372">
    <property type="entry name" value="Cas3_C"/>
</dbReference>
<dbReference type="GO" id="GO:0051607">
    <property type="term" value="P:defense response to virus"/>
    <property type="evidence" value="ECO:0007669"/>
    <property type="project" value="UniProtKB-KW"/>
</dbReference>
<evidence type="ECO:0000256" key="4">
    <source>
        <dbReference type="ARBA" id="ARBA00022723"/>
    </source>
</evidence>
<keyword evidence="11" id="KW-0255">Endonuclease</keyword>
<evidence type="ECO:0000256" key="7">
    <source>
        <dbReference type="ARBA" id="ARBA00022806"/>
    </source>
</evidence>
<comment type="similarity">
    <text evidence="1">In the N-terminal section; belongs to the CRISPR-associated nuclease Cas3-HD family.</text>
</comment>
<protein>
    <submittedName>
        <fullName evidence="11">CRISPR-associated endonuclease/helicase Cas3</fullName>
        <ecNumber evidence="11">3.1.-.-</ecNumber>
    </submittedName>
</protein>
<dbReference type="GO" id="GO:0005524">
    <property type="term" value="F:ATP binding"/>
    <property type="evidence" value="ECO:0007669"/>
    <property type="project" value="UniProtKB-KW"/>
</dbReference>
<dbReference type="Proteomes" id="UP000204221">
    <property type="component" value="Chromosome"/>
</dbReference>
<dbReference type="NCBIfam" id="TIGR01587">
    <property type="entry name" value="cas3_core"/>
    <property type="match status" value="1"/>
</dbReference>
<dbReference type="CDD" id="cd17930">
    <property type="entry name" value="DEXHc_cas3"/>
    <property type="match status" value="1"/>
</dbReference>
<dbReference type="InterPro" id="IPR006474">
    <property type="entry name" value="Helicase_Cas3_CRISPR-ass_core"/>
</dbReference>
<evidence type="ECO:0000313" key="11">
    <source>
        <dbReference type="EMBL" id="ASO21631.1"/>
    </source>
</evidence>
<dbReference type="GO" id="GO:0003723">
    <property type="term" value="F:RNA binding"/>
    <property type="evidence" value="ECO:0007669"/>
    <property type="project" value="TreeGrafter"/>
</dbReference>
<sequence>MSGCQLDARLWGKEKGLSRPYPVVCHLLDTAVMAGALWDAVLSRAFRRRLADRAGVSVAVMRRLVSFWAGLHDIGKITPPFVVMHRPSYLRLEASGDYSASAGAERESLQHDLATQWVLAELLPGFGYPVSKPLRESVHHQIAQLLGGHHGCFHQVPKPRLLAAGEAVQPGLGRRGWGEQRRAHAGVLRRLTRSSEAPAAPLPGDVAVVVAGLVVVADWLSSQERLIEARMPPADWRADDTELRAHGRRAREEAPAVLAAARLGRVSYARRAFTSQFPHIAQPNALQRSLAQELPSLVRGQGLLLITAPTGDGKTEAALHAVSLLARAVGASGMYFALPTMATADAMLGRVAAFSGDSVRGPKALTLLHSMAWLSAWKQTSKGGVGAVVSEDSVTRWDAGRWLRTGERGILAPLSVGTIDQALTGVLPVRHNALRLFGLSNKVFVVDEAHAYGPWMHSLLVRLLEWLGAMGASVVLLSATLAGKTATSLVEAYRRGCGFREPQAVQPRYPGWLFVDGSSGDVSAARAVETARPRRLRLDVRAVTWDPAAPDDREPARGSRRAALVDALVPAIESGGCVLVCCATVEESQRTFRFLRARLSGRVAAEDLRLLHSRYPAFRRSEITEAVERCFGKPGTDRRTPGRPRPSVLIATSIVEQSLDLDVDLVISDLAPLAQLLQRAGRCHRHDRADRAPGMAGGPRLVVLEPRNEQGVFVVPRSWGAVYSESLLRRTSVLLGENLDTGISVPEDVQRLVDEVYAEDFGSRLDEAARVQQYAADVEHQAQTMAEEQLSRLTAIPPPEDVVDLARLSNDGDTVDEGLITTRLGADSERAVCVFVQPDGTTSLRPDVDFPVPMAHGGKLSTQQLASIMSHVVPLPGPWLAGRTDDEVPAGWADHPTLRRLAVLVMRQVGEQWTCQVGGRHLEYSDLGVHPSFPPS</sequence>
<keyword evidence="5" id="KW-0547">Nucleotide-binding</keyword>
<keyword evidence="8" id="KW-0067">ATP-binding</keyword>
<dbReference type="GO" id="GO:0046872">
    <property type="term" value="F:metal ion binding"/>
    <property type="evidence" value="ECO:0007669"/>
    <property type="project" value="UniProtKB-KW"/>
</dbReference>
<dbReference type="InterPro" id="IPR027417">
    <property type="entry name" value="P-loop_NTPase"/>
</dbReference>
<dbReference type="CDD" id="cd09641">
    <property type="entry name" value="Cas3''_I"/>
    <property type="match status" value="1"/>
</dbReference>
<dbReference type="InterPro" id="IPR006483">
    <property type="entry name" value="CRISPR-assoc_Cas3_HD"/>
</dbReference>
<dbReference type="GO" id="GO:0016787">
    <property type="term" value="F:hydrolase activity"/>
    <property type="evidence" value="ECO:0007669"/>
    <property type="project" value="UniProtKB-KW"/>
</dbReference>
<dbReference type="Gene3D" id="1.10.3210.30">
    <property type="match status" value="1"/>
</dbReference>
<proteinExistence type="inferred from homology"/>
<dbReference type="EC" id="3.1.-.-" evidence="11"/>
<dbReference type="InterPro" id="IPR001650">
    <property type="entry name" value="Helicase_C-like"/>
</dbReference>
<evidence type="ECO:0000313" key="12">
    <source>
        <dbReference type="Proteomes" id="UP000204221"/>
    </source>
</evidence>
<dbReference type="KEGG" id="ahg:AHOG_20065"/>
<dbReference type="SMART" id="SM00490">
    <property type="entry name" value="HELICc"/>
    <property type="match status" value="1"/>
</dbReference>
<dbReference type="SUPFAM" id="SSF52540">
    <property type="entry name" value="P-loop containing nucleoside triphosphate hydrolases"/>
    <property type="match status" value="1"/>
</dbReference>
<keyword evidence="3" id="KW-0540">Nuclease</keyword>
<dbReference type="Gene3D" id="3.40.50.300">
    <property type="entry name" value="P-loop containing nucleotide triphosphate hydrolases"/>
    <property type="match status" value="2"/>
</dbReference>
<feature type="domain" description="HD Cas3-type" evidence="10">
    <location>
        <begin position="16"/>
        <end position="220"/>
    </location>
</feature>
<keyword evidence="9" id="KW-0051">Antiviral defense</keyword>
<dbReference type="GO" id="GO:0003724">
    <property type="term" value="F:RNA helicase activity"/>
    <property type="evidence" value="ECO:0007669"/>
    <property type="project" value="TreeGrafter"/>
</dbReference>
<dbReference type="PROSITE" id="PS51643">
    <property type="entry name" value="HD_CAS3"/>
    <property type="match status" value="1"/>
</dbReference>
<evidence type="ECO:0000256" key="3">
    <source>
        <dbReference type="ARBA" id="ARBA00022722"/>
    </source>
</evidence>
<dbReference type="Pfam" id="PF18019">
    <property type="entry name" value="Cas3_HD"/>
    <property type="match status" value="1"/>
</dbReference>
<evidence type="ECO:0000256" key="1">
    <source>
        <dbReference type="ARBA" id="ARBA00006847"/>
    </source>
</evidence>
<dbReference type="PANTHER" id="PTHR47963">
    <property type="entry name" value="DEAD-BOX ATP-DEPENDENT RNA HELICASE 47, MITOCHONDRIAL"/>
    <property type="match status" value="1"/>
</dbReference>
<evidence type="ECO:0000256" key="8">
    <source>
        <dbReference type="ARBA" id="ARBA00022840"/>
    </source>
</evidence>
<dbReference type="InterPro" id="IPR050547">
    <property type="entry name" value="DEAD_box_RNA_helicases"/>
</dbReference>
<evidence type="ECO:0000256" key="6">
    <source>
        <dbReference type="ARBA" id="ARBA00022801"/>
    </source>
</evidence>
<evidence type="ECO:0000256" key="2">
    <source>
        <dbReference type="ARBA" id="ARBA00009046"/>
    </source>
</evidence>
<dbReference type="PANTHER" id="PTHR47963:SF9">
    <property type="entry name" value="CRISPR-ASSOCIATED ENDONUCLEASE_HELICASE CAS3"/>
    <property type="match status" value="1"/>
</dbReference>
<dbReference type="InterPro" id="IPR054712">
    <property type="entry name" value="Cas3-like_dom"/>
</dbReference>
<organism evidence="11 12">
    <name type="scientific">Actinoalloteichus hoggarensis</name>
    <dbReference type="NCBI Taxonomy" id="1470176"/>
    <lineage>
        <taxon>Bacteria</taxon>
        <taxon>Bacillati</taxon>
        <taxon>Actinomycetota</taxon>
        <taxon>Actinomycetes</taxon>
        <taxon>Pseudonocardiales</taxon>
        <taxon>Pseudonocardiaceae</taxon>
        <taxon>Actinoalloteichus</taxon>
    </lineage>
</organism>
<dbReference type="Pfam" id="PF22590">
    <property type="entry name" value="Cas3-like_C_2"/>
    <property type="match status" value="1"/>
</dbReference>